<gene>
    <name evidence="2" type="ORF">ACFYTF_24750</name>
</gene>
<evidence type="ECO:0000313" key="2">
    <source>
        <dbReference type="EMBL" id="MFF0546051.1"/>
    </source>
</evidence>
<feature type="chain" id="PRO_5045065477" evidence="1">
    <location>
        <begin position="25"/>
        <end position="71"/>
    </location>
</feature>
<keyword evidence="1" id="KW-0732">Signal</keyword>
<protein>
    <submittedName>
        <fullName evidence="2">Uncharacterized protein</fullName>
    </submittedName>
</protein>
<reference evidence="2 3" key="1">
    <citation type="submission" date="2024-10" db="EMBL/GenBank/DDBJ databases">
        <title>The Natural Products Discovery Center: Release of the First 8490 Sequenced Strains for Exploring Actinobacteria Biosynthetic Diversity.</title>
        <authorList>
            <person name="Kalkreuter E."/>
            <person name="Kautsar S.A."/>
            <person name="Yang D."/>
            <person name="Bader C.D."/>
            <person name="Teijaro C.N."/>
            <person name="Fluegel L."/>
            <person name="Davis C.M."/>
            <person name="Simpson J.R."/>
            <person name="Lauterbach L."/>
            <person name="Steele A.D."/>
            <person name="Gui C."/>
            <person name="Meng S."/>
            <person name="Li G."/>
            <person name="Viehrig K."/>
            <person name="Ye F."/>
            <person name="Su P."/>
            <person name="Kiefer A.F."/>
            <person name="Nichols A."/>
            <person name="Cepeda A.J."/>
            <person name="Yan W."/>
            <person name="Fan B."/>
            <person name="Jiang Y."/>
            <person name="Adhikari A."/>
            <person name="Zheng C.-J."/>
            <person name="Schuster L."/>
            <person name="Cowan T.M."/>
            <person name="Smanski M.J."/>
            <person name="Chevrette M.G."/>
            <person name="De Carvalho L.P.S."/>
            <person name="Shen B."/>
        </authorList>
    </citation>
    <scope>NUCLEOTIDE SEQUENCE [LARGE SCALE GENOMIC DNA]</scope>
    <source>
        <strain evidence="2 3">NPDC004045</strain>
    </source>
</reference>
<organism evidence="2 3">
    <name type="scientific">Nocardia thailandica</name>
    <dbReference type="NCBI Taxonomy" id="257275"/>
    <lineage>
        <taxon>Bacteria</taxon>
        <taxon>Bacillati</taxon>
        <taxon>Actinomycetota</taxon>
        <taxon>Actinomycetes</taxon>
        <taxon>Mycobacteriales</taxon>
        <taxon>Nocardiaceae</taxon>
        <taxon>Nocardia</taxon>
    </lineage>
</organism>
<dbReference type="Proteomes" id="UP001601444">
    <property type="component" value="Unassembled WGS sequence"/>
</dbReference>
<dbReference type="EMBL" id="JBIAMX010000018">
    <property type="protein sequence ID" value="MFF0546051.1"/>
    <property type="molecule type" value="Genomic_DNA"/>
</dbReference>
<comment type="caution">
    <text evidence="2">The sequence shown here is derived from an EMBL/GenBank/DDBJ whole genome shotgun (WGS) entry which is preliminary data.</text>
</comment>
<evidence type="ECO:0000256" key="1">
    <source>
        <dbReference type="SAM" id="SignalP"/>
    </source>
</evidence>
<feature type="signal peptide" evidence="1">
    <location>
        <begin position="1"/>
        <end position="24"/>
    </location>
</feature>
<keyword evidence="3" id="KW-1185">Reference proteome</keyword>
<dbReference type="RefSeq" id="WP_043655420.1">
    <property type="nucleotide sequence ID" value="NZ_JBIAMX010000018.1"/>
</dbReference>
<evidence type="ECO:0000313" key="3">
    <source>
        <dbReference type="Proteomes" id="UP001601444"/>
    </source>
</evidence>
<name>A0ABW6PUE6_9NOCA</name>
<proteinExistence type="predicted"/>
<sequence>MKRFIAVTAAAVALGAASAGIAAADAPAPARPPAAAEPVVLQTGSAVIDLLAYIAAGCIGSWSPAPPAHCL</sequence>
<accession>A0ABW6PUE6</accession>